<evidence type="ECO:0000313" key="4">
    <source>
        <dbReference type="Proteomes" id="UP000642748"/>
    </source>
</evidence>
<dbReference type="Proteomes" id="UP000642748">
    <property type="component" value="Unassembled WGS sequence"/>
</dbReference>
<dbReference type="Pfam" id="PF19419">
    <property type="entry name" value="DUF5983"/>
    <property type="match status" value="1"/>
</dbReference>
<dbReference type="RefSeq" id="WP_203919715.1">
    <property type="nucleotide sequence ID" value="NZ_BONZ01000039.1"/>
</dbReference>
<dbReference type="AlphaFoldDB" id="A0A8J3QSN7"/>
<reference evidence="3" key="1">
    <citation type="submission" date="2021-01" db="EMBL/GenBank/DDBJ databases">
        <title>Whole genome shotgun sequence of Rugosimonospora africana NBRC 104875.</title>
        <authorList>
            <person name="Komaki H."/>
            <person name="Tamura T."/>
        </authorList>
    </citation>
    <scope>NUCLEOTIDE SEQUENCE</scope>
    <source>
        <strain evidence="3">NBRC 104875</strain>
    </source>
</reference>
<name>A0A8J3QSN7_9ACTN</name>
<feature type="region of interest" description="Disordered" evidence="1">
    <location>
        <begin position="128"/>
        <end position="152"/>
    </location>
</feature>
<dbReference type="InterPro" id="IPR046025">
    <property type="entry name" value="DUF5983"/>
</dbReference>
<evidence type="ECO:0000313" key="3">
    <source>
        <dbReference type="EMBL" id="GIH16128.1"/>
    </source>
</evidence>
<gene>
    <name evidence="3" type="ORF">Raf01_43000</name>
</gene>
<proteinExistence type="predicted"/>
<organism evidence="3 4">
    <name type="scientific">Rugosimonospora africana</name>
    <dbReference type="NCBI Taxonomy" id="556532"/>
    <lineage>
        <taxon>Bacteria</taxon>
        <taxon>Bacillati</taxon>
        <taxon>Actinomycetota</taxon>
        <taxon>Actinomycetes</taxon>
        <taxon>Micromonosporales</taxon>
        <taxon>Micromonosporaceae</taxon>
        <taxon>Rugosimonospora</taxon>
    </lineage>
</organism>
<evidence type="ECO:0000259" key="2">
    <source>
        <dbReference type="Pfam" id="PF19419"/>
    </source>
</evidence>
<accession>A0A8J3QSN7</accession>
<evidence type="ECO:0000256" key="1">
    <source>
        <dbReference type="SAM" id="MobiDB-lite"/>
    </source>
</evidence>
<protein>
    <recommendedName>
        <fullName evidence="2">DUF5983 domain-containing protein</fullName>
    </recommendedName>
</protein>
<feature type="domain" description="DUF5983" evidence="2">
    <location>
        <begin position="162"/>
        <end position="247"/>
    </location>
</feature>
<dbReference type="EMBL" id="BONZ01000039">
    <property type="protein sequence ID" value="GIH16128.1"/>
    <property type="molecule type" value="Genomic_DNA"/>
</dbReference>
<sequence length="247" mass="27075">MADTADYRRLPAAIRDARRIAAHSRATLAREHYVDLLVAEAGIAAQAVHPDLARLVFQLGEDVVGSSVTLIAAYARDGHQLWHTDDGQEWPDESLVTDHLAAAADTGDGYFPAKVDANGLFRLDLGTPGNRPDPVDGNDYPQRQQPVTGDVDPNGARIRGLLELSTAHLPQHLGSAGLSRQDGVVVNSLRFGWLMWVPPDPQVHAGDYPQLPAEVLIIYRYARGLDCDYVLFDADADQVDDLPIWDW</sequence>
<comment type="caution">
    <text evidence="3">The sequence shown here is derived from an EMBL/GenBank/DDBJ whole genome shotgun (WGS) entry which is preliminary data.</text>
</comment>
<keyword evidence="4" id="KW-1185">Reference proteome</keyword>